<dbReference type="PANTHER" id="PTHR21058:SF0">
    <property type="entry name" value="6,7-DIMETHYL-8-RIBITYLLUMAZINE SYNTHASE"/>
    <property type="match status" value="1"/>
</dbReference>
<dbReference type="Proteomes" id="UP000836788">
    <property type="component" value="Chromosome 9"/>
</dbReference>
<dbReference type="Pfam" id="PF00885">
    <property type="entry name" value="DMRL_synthase"/>
    <property type="match status" value="1"/>
</dbReference>
<protein>
    <recommendedName>
        <fullName evidence="3 7">6,7-dimethyl-8-ribityllumazine synthase</fullName>
        <shortName evidence="7">DMRL synthase</shortName>
        <ecNumber evidence="3 7">2.5.1.78</ecNumber>
    </recommendedName>
</protein>
<dbReference type="GO" id="GO:0009231">
    <property type="term" value="P:riboflavin biosynthetic process"/>
    <property type="evidence" value="ECO:0007669"/>
    <property type="project" value="UniProtKB-UniPathway"/>
</dbReference>
<evidence type="ECO:0000256" key="6">
    <source>
        <dbReference type="ARBA" id="ARBA00048785"/>
    </source>
</evidence>
<gene>
    <name evidence="8" type="ORF">PTTT1_LOCUS55569</name>
</gene>
<dbReference type="EMBL" id="OU594950">
    <property type="protein sequence ID" value="CAG9294709.1"/>
    <property type="molecule type" value="Genomic_DNA"/>
</dbReference>
<dbReference type="EC" id="2.5.1.78" evidence="3 7"/>
<keyword evidence="5 7" id="KW-0808">Transferase</keyword>
<dbReference type="SUPFAM" id="SSF52121">
    <property type="entry name" value="Lumazine synthase"/>
    <property type="match status" value="1"/>
</dbReference>
<comment type="pathway">
    <text evidence="1 7">Cofactor biosynthesis; riboflavin biosynthesis; riboflavin from 2-hydroxy-3-oxobutyl phosphate and 5-amino-6-(D-ribitylamino)uracil: step 1/2.</text>
</comment>
<dbReference type="PANTHER" id="PTHR21058">
    <property type="entry name" value="6,7-DIMETHYL-8-RIBITYLLUMAZINE SYNTHASE DMRL SYNTHASE LUMAZINE SYNTHASE"/>
    <property type="match status" value="1"/>
</dbReference>
<accession>A0A8J9U111</accession>
<comment type="function">
    <text evidence="7">Catalyzes the formation of 6,7-dimethyl-8-ribityllumazine by condensation of 5-amino-6-(D-ribitylamino)uracil with 3,4-dihydroxy-2-butanone 4-phosphate. This is the penultimate step in the biosynthesis of riboflavin.</text>
</comment>
<evidence type="ECO:0000256" key="4">
    <source>
        <dbReference type="ARBA" id="ARBA00022619"/>
    </source>
</evidence>
<evidence type="ECO:0000313" key="8">
    <source>
        <dbReference type="EMBL" id="CAG9294709.1"/>
    </source>
</evidence>
<dbReference type="InterPro" id="IPR002180">
    <property type="entry name" value="LS/RS"/>
</dbReference>
<proteinExistence type="inferred from homology"/>
<dbReference type="CDD" id="cd09209">
    <property type="entry name" value="Lumazine_synthase-I"/>
    <property type="match status" value="1"/>
</dbReference>
<dbReference type="HAMAP" id="MF_00178">
    <property type="entry name" value="Lumazine_synth"/>
    <property type="match status" value="1"/>
</dbReference>
<evidence type="ECO:0000256" key="3">
    <source>
        <dbReference type="ARBA" id="ARBA00012664"/>
    </source>
</evidence>
<keyword evidence="4 7" id="KW-0686">Riboflavin biosynthesis</keyword>
<dbReference type="GO" id="GO:0000906">
    <property type="term" value="F:6,7-dimethyl-8-ribityllumazine synthase activity"/>
    <property type="evidence" value="ECO:0007669"/>
    <property type="project" value="UniProtKB-EC"/>
</dbReference>
<evidence type="ECO:0000256" key="2">
    <source>
        <dbReference type="ARBA" id="ARBA00007424"/>
    </source>
</evidence>
<comment type="similarity">
    <text evidence="2 7">Belongs to the DMRL synthase family.</text>
</comment>
<evidence type="ECO:0000256" key="5">
    <source>
        <dbReference type="ARBA" id="ARBA00022679"/>
    </source>
</evidence>
<dbReference type="Gene3D" id="3.40.50.960">
    <property type="entry name" value="Lumazine/riboflavin synthase"/>
    <property type="match status" value="1"/>
</dbReference>
<evidence type="ECO:0000256" key="7">
    <source>
        <dbReference type="RuleBase" id="RU003795"/>
    </source>
</evidence>
<comment type="catalytic activity">
    <reaction evidence="6 7">
        <text>(2S)-2-hydroxy-3-oxobutyl phosphate + 5-amino-6-(D-ribitylamino)uracil = 6,7-dimethyl-8-(1-D-ribityl)lumazine + phosphate + 2 H2O + H(+)</text>
        <dbReference type="Rhea" id="RHEA:26152"/>
        <dbReference type="ChEBI" id="CHEBI:15377"/>
        <dbReference type="ChEBI" id="CHEBI:15378"/>
        <dbReference type="ChEBI" id="CHEBI:15934"/>
        <dbReference type="ChEBI" id="CHEBI:43474"/>
        <dbReference type="ChEBI" id="CHEBI:58201"/>
        <dbReference type="ChEBI" id="CHEBI:58830"/>
        <dbReference type="EC" id="2.5.1.78"/>
    </reaction>
</comment>
<reference evidence="8" key="1">
    <citation type="submission" date="2022-02" db="EMBL/GenBank/DDBJ databases">
        <authorList>
            <person name="Giguere J D."/>
        </authorList>
    </citation>
    <scope>NUCLEOTIDE SEQUENCE</scope>
    <source>
        <strain evidence="8">CCAP 1055/1</strain>
    </source>
</reference>
<dbReference type="GO" id="GO:0009349">
    <property type="term" value="C:riboflavin synthase complex"/>
    <property type="evidence" value="ECO:0007669"/>
    <property type="project" value="UniProtKB-UniRule"/>
</dbReference>
<dbReference type="AlphaFoldDB" id="A0A8J9U111"/>
<name>A0A8J9U111_PHATR</name>
<feature type="non-terminal residue" evidence="8">
    <location>
        <position position="1"/>
    </location>
</feature>
<dbReference type="InterPro" id="IPR034964">
    <property type="entry name" value="LS"/>
</dbReference>
<dbReference type="UniPathway" id="UPA00275">
    <property type="reaction ID" value="UER00404"/>
</dbReference>
<evidence type="ECO:0000256" key="1">
    <source>
        <dbReference type="ARBA" id="ARBA00004917"/>
    </source>
</evidence>
<sequence length="143" mass="15339">DADLDGSAMRIGIIRTRWNDEHVTNLVDGIKEGLRACQVEEDNIFETSVPGAFELPMAARFLALSGTVDAIITTGVLIKGETMHFEYISDAVAKGIMNIGLQTSTPVIFGVLTCLDEAQVQARSSGDSNHGVDWGKTAVEMAL</sequence>
<organism evidence="8">
    <name type="scientific">Phaeodactylum tricornutum</name>
    <name type="common">Diatom</name>
    <dbReference type="NCBI Taxonomy" id="2850"/>
    <lineage>
        <taxon>Eukaryota</taxon>
        <taxon>Sar</taxon>
        <taxon>Stramenopiles</taxon>
        <taxon>Ochrophyta</taxon>
        <taxon>Bacillariophyta</taxon>
        <taxon>Bacillariophyceae</taxon>
        <taxon>Bacillariophycidae</taxon>
        <taxon>Naviculales</taxon>
        <taxon>Phaeodactylaceae</taxon>
        <taxon>Phaeodactylum</taxon>
    </lineage>
</organism>
<feature type="non-terminal residue" evidence="8">
    <location>
        <position position="143"/>
    </location>
</feature>
<dbReference type="NCBIfam" id="TIGR00114">
    <property type="entry name" value="lumazine-synth"/>
    <property type="match status" value="1"/>
</dbReference>
<dbReference type="InterPro" id="IPR036467">
    <property type="entry name" value="LS/RS_sf"/>
</dbReference>